<comment type="similarity">
    <text evidence="1">Belongs to the protein-tyrosine phosphatase family.</text>
</comment>
<dbReference type="PRINTS" id="PR00700">
    <property type="entry name" value="PRTYPHPHTASE"/>
</dbReference>
<dbReference type="Pfam" id="PF00059">
    <property type="entry name" value="Lectin_C"/>
    <property type="match status" value="2"/>
</dbReference>
<accession>A0AAV7JNE2</accession>
<dbReference type="InterPro" id="IPR050348">
    <property type="entry name" value="Protein-Tyr_Phosphatase"/>
</dbReference>
<dbReference type="SUPFAM" id="SSF49265">
    <property type="entry name" value="Fibronectin type III"/>
    <property type="match status" value="1"/>
</dbReference>
<dbReference type="InterPro" id="IPR016130">
    <property type="entry name" value="Tyr_Pase_AS"/>
</dbReference>
<feature type="domain" description="Tyrosine-protein phosphatase" evidence="9">
    <location>
        <begin position="1103"/>
        <end position="1360"/>
    </location>
</feature>
<keyword evidence="12" id="KW-1185">Reference proteome</keyword>
<keyword evidence="7" id="KW-0732">Signal</keyword>
<dbReference type="EC" id="3.1.3.48" evidence="2"/>
<dbReference type="EMBL" id="JAKMXF010000312">
    <property type="protein sequence ID" value="KAI6650358.1"/>
    <property type="molecule type" value="Genomic_DNA"/>
</dbReference>
<dbReference type="CDD" id="cd00047">
    <property type="entry name" value="PTPc"/>
    <property type="match status" value="2"/>
</dbReference>
<evidence type="ECO:0000313" key="12">
    <source>
        <dbReference type="Proteomes" id="UP001165289"/>
    </source>
</evidence>
<dbReference type="SUPFAM" id="SSF56436">
    <property type="entry name" value="C-type lectin-like"/>
    <property type="match status" value="2"/>
</dbReference>
<dbReference type="PANTHER" id="PTHR19134:SF562">
    <property type="entry name" value="PROTEIN-TYROSINE-PHOSPHATASE"/>
    <property type="match status" value="1"/>
</dbReference>
<feature type="transmembrane region" description="Helical" evidence="6">
    <location>
        <begin position="960"/>
        <end position="986"/>
    </location>
</feature>
<dbReference type="SMART" id="SM00194">
    <property type="entry name" value="PTPc"/>
    <property type="match status" value="2"/>
</dbReference>
<keyword evidence="6" id="KW-0812">Transmembrane</keyword>
<dbReference type="SMART" id="SM00034">
    <property type="entry name" value="CLECT"/>
    <property type="match status" value="2"/>
</dbReference>
<dbReference type="Proteomes" id="UP001165289">
    <property type="component" value="Unassembled WGS sequence"/>
</dbReference>
<keyword evidence="3" id="KW-0378">Hydrolase</keyword>
<evidence type="ECO:0000259" key="9">
    <source>
        <dbReference type="PROSITE" id="PS50055"/>
    </source>
</evidence>
<keyword evidence="4" id="KW-0904">Protein phosphatase</keyword>
<proteinExistence type="inferred from homology"/>
<keyword evidence="6" id="KW-0472">Membrane</keyword>
<evidence type="ECO:0000256" key="3">
    <source>
        <dbReference type="ARBA" id="ARBA00022801"/>
    </source>
</evidence>
<keyword evidence="6" id="KW-1133">Transmembrane helix</keyword>
<reference evidence="11 12" key="1">
    <citation type="journal article" date="2023" name="BMC Biol.">
        <title>The compact genome of the sponge Oopsacas minuta (Hexactinellida) is lacking key metazoan core genes.</title>
        <authorList>
            <person name="Santini S."/>
            <person name="Schenkelaars Q."/>
            <person name="Jourda C."/>
            <person name="Duchesne M."/>
            <person name="Belahbib H."/>
            <person name="Rocher C."/>
            <person name="Selva M."/>
            <person name="Riesgo A."/>
            <person name="Vervoort M."/>
            <person name="Leys S.P."/>
            <person name="Kodjabachian L."/>
            <person name="Le Bivic A."/>
            <person name="Borchiellini C."/>
            <person name="Claverie J.M."/>
            <person name="Renard E."/>
        </authorList>
    </citation>
    <scope>NUCLEOTIDE SEQUENCE [LARGE SCALE GENOMIC DNA]</scope>
    <source>
        <strain evidence="11">SPO-2</strain>
    </source>
</reference>
<evidence type="ECO:0000256" key="1">
    <source>
        <dbReference type="ARBA" id="ARBA00009580"/>
    </source>
</evidence>
<dbReference type="PANTHER" id="PTHR19134">
    <property type="entry name" value="RECEPTOR-TYPE TYROSINE-PROTEIN PHOSPHATASE"/>
    <property type="match status" value="1"/>
</dbReference>
<evidence type="ECO:0000256" key="6">
    <source>
        <dbReference type="SAM" id="Phobius"/>
    </source>
</evidence>
<gene>
    <name evidence="11" type="ORF">LOD99_6035</name>
</gene>
<feature type="chain" id="PRO_5043798558" description="protein-tyrosine-phosphatase" evidence="7">
    <location>
        <begin position="24"/>
        <end position="1658"/>
    </location>
</feature>
<dbReference type="Gene3D" id="3.10.100.10">
    <property type="entry name" value="Mannose-Binding Protein A, subunit A"/>
    <property type="match status" value="2"/>
</dbReference>
<dbReference type="InterPro" id="IPR029021">
    <property type="entry name" value="Prot-tyrosine_phosphatase-like"/>
</dbReference>
<protein>
    <recommendedName>
        <fullName evidence="2">protein-tyrosine-phosphatase</fullName>
        <ecNumber evidence="2">3.1.3.48</ecNumber>
    </recommendedName>
</protein>
<evidence type="ECO:0000256" key="5">
    <source>
        <dbReference type="ARBA" id="ARBA00051722"/>
    </source>
</evidence>
<keyword evidence="11" id="KW-0675">Receptor</keyword>
<evidence type="ECO:0000256" key="4">
    <source>
        <dbReference type="ARBA" id="ARBA00022912"/>
    </source>
</evidence>
<sequence length="1658" mass="187461">MYFKSKYFLFTTILIVNILTAVCQVPRFGCQGILNGYCFRHIRTTGGPNEEKTWQESQNICEEDNYTLATIRNVEEHKLVLTIIPGSRCWIGLNDIRNLGRYVWADGSLSAFQLFNSATTAVIDGECVETKYSNSERWNYDSCNTNKKCYICGGDIIQFGTVTNGVHTALSNNAILFTDEVLFCVTETNTEVIWTFATDSYAPFSTTLEATSWDPATGLSTLSVNTRDQGFYRCRVTQNAGDFVFFTAGVFDMNKTIVASDGSSYNYTIGLDRENIEILCDLSPTIPLANIRWRVDSIVYTNPLNIFVNRDTLPTNQNVLECFDITADDVVLLTASLNLQGAPTISLTYSGRQNQIHSQIAPNLNSISLPLPAQTLTLSSSLSMGTWRLLGGEDFTESVLVINDLYETYDEIFQFYTFNCDNEEVLATQIRITTTGIADYCDAIYEGSCITFHIVDTGLTWAESEMNCLTFNGHLASIASAIESDIFTNISNTTDRRCWIGLNDRDIEAGLDGDQFSWIDGSNSTYRNFFDFEPTNNLPQEDGTYLQTFTDDIGWINVNGSITYDCYFCKKATSLFGRVLPPNGSIVLNNATYFTESVILICVNENNLTTRWTYSEGSLSNTTDVTSNATQTVNGLSQLTVSDSGFYRCEISMGGIPLTFLAGVFNFSRLIVALPTVNYTYIVGIDTFEAILYCNTTANASLHNTAWRRQGINATNLSNPLNIRENGVELVDTDPTLLCTHLLDGMILLTASVLVQGPPITIVSNNINSLSLLPPNQNQLPLDVLTRKLVLSSNIQNVEWVLPNGVTIQQNSVEISVVRIEDNGVYSLYSEQTWDQTRTLLMMVNLVVQNFFIQRISKLTSTQIDNTAILLEWELVETPIPLSEEYFRIYSVNDVSEQLIGETSQLSYNITGLALNVQYTFIVELEYAFTAVRSRNFTDIQLTNITPTTTSELIIEILPFLIPIIAAIVIVALIICCLMFSCIVYCCSIKKGNQGIDSIRLENITETYHNDHLNGIVPNIDRNIIINRVETDIETSQGSGSYATIEPHYDRITPIYDRMEPANKRDSGNYQEIEEIVDPIMRPIPLEQYKSQLDRIWENEGELEGEYEQLGGKTLRYACDNALVVYNKHKNKYKQVYPYDKSRVILSQYGSEGPRSDYINASLIPGVYVPNSFIAAQAPKDTTIEDFWKMIIENNIVNIVMLTKLIENGKQKCERYFPTDEYNILQIGVYNIALKSETVDIGFTVRIFTVTDSVHSFDVKHFHYTAWPDHDVPTQFDELLSFVRKVHEGISRTRSPILVHCSAGVGRTGTFMTLFNLAKAIQKGRAISIYRIVYEMREHRPQMVQTFRQYKFIYLAVLEMLFGQTSIQAKDFTNTYKLYLKSDIDGYISAFLKQFSELNYQCEKAFQETCSIAKDPKHKNKNHLKFSLPYDKNRVLLYSEHFETDYINATYLESSNMIITLNPTVFSLQDFLQMVYQFKASLIVTLTTYTEKMLIESGQSEFIQYWPTSSGPGKCAPFILTMTKCDNWQAIDKKVITLTHTLDSSMHTFTQIISTKWSSSDEPTDICAIVKLLKAINSHKSDHPNSPIIIHCSDGIAKTGILYTLFKAIQESIGRNEVDIFQIIKKLRSERMNSIPELNHYLSCFALMNEYYCDTAIL</sequence>
<feature type="domain" description="Tyrosine-protein phosphatase" evidence="9">
    <location>
        <begin position="1391"/>
        <end position="1651"/>
    </location>
</feature>
<dbReference type="GO" id="GO:0004725">
    <property type="term" value="F:protein tyrosine phosphatase activity"/>
    <property type="evidence" value="ECO:0007669"/>
    <property type="project" value="UniProtKB-EC"/>
</dbReference>
<organism evidence="11 12">
    <name type="scientific">Oopsacas minuta</name>
    <dbReference type="NCBI Taxonomy" id="111878"/>
    <lineage>
        <taxon>Eukaryota</taxon>
        <taxon>Metazoa</taxon>
        <taxon>Porifera</taxon>
        <taxon>Hexactinellida</taxon>
        <taxon>Hexasterophora</taxon>
        <taxon>Lyssacinosida</taxon>
        <taxon>Leucopsacidae</taxon>
        <taxon>Oopsacas</taxon>
    </lineage>
</organism>
<dbReference type="PROSITE" id="PS50056">
    <property type="entry name" value="TYR_PHOSPHATASE_2"/>
    <property type="match status" value="2"/>
</dbReference>
<dbReference type="InterPro" id="IPR036116">
    <property type="entry name" value="FN3_sf"/>
</dbReference>
<dbReference type="PROSITE" id="PS00383">
    <property type="entry name" value="TYR_PHOSPHATASE_1"/>
    <property type="match status" value="1"/>
</dbReference>
<evidence type="ECO:0000259" key="8">
    <source>
        <dbReference type="PROSITE" id="PS50041"/>
    </source>
</evidence>
<name>A0AAV7JNE2_9METZ</name>
<evidence type="ECO:0000256" key="2">
    <source>
        <dbReference type="ARBA" id="ARBA00013064"/>
    </source>
</evidence>
<dbReference type="InterPro" id="IPR000242">
    <property type="entry name" value="PTP_cat"/>
</dbReference>
<comment type="caution">
    <text evidence="11">The sequence shown here is derived from an EMBL/GenBank/DDBJ whole genome shotgun (WGS) entry which is preliminary data.</text>
</comment>
<dbReference type="Gene3D" id="3.90.190.10">
    <property type="entry name" value="Protein tyrosine phosphatase superfamily"/>
    <property type="match status" value="2"/>
</dbReference>
<feature type="signal peptide" evidence="7">
    <location>
        <begin position="1"/>
        <end position="23"/>
    </location>
</feature>
<dbReference type="InterPro" id="IPR016187">
    <property type="entry name" value="CTDL_fold"/>
</dbReference>
<dbReference type="CDD" id="cd00037">
    <property type="entry name" value="CLECT"/>
    <property type="match status" value="2"/>
</dbReference>
<feature type="domain" description="Tyrosine specific protein phosphatases" evidence="10">
    <location>
        <begin position="1277"/>
        <end position="1351"/>
    </location>
</feature>
<dbReference type="PROSITE" id="PS50055">
    <property type="entry name" value="TYR_PHOSPHATASE_PTP"/>
    <property type="match status" value="2"/>
</dbReference>
<dbReference type="Pfam" id="PF00102">
    <property type="entry name" value="Y_phosphatase"/>
    <property type="match status" value="2"/>
</dbReference>
<comment type="catalytic activity">
    <reaction evidence="5">
        <text>O-phospho-L-tyrosyl-[protein] + H2O = L-tyrosyl-[protein] + phosphate</text>
        <dbReference type="Rhea" id="RHEA:10684"/>
        <dbReference type="Rhea" id="RHEA-COMP:10136"/>
        <dbReference type="Rhea" id="RHEA-COMP:20101"/>
        <dbReference type="ChEBI" id="CHEBI:15377"/>
        <dbReference type="ChEBI" id="CHEBI:43474"/>
        <dbReference type="ChEBI" id="CHEBI:46858"/>
        <dbReference type="ChEBI" id="CHEBI:61978"/>
        <dbReference type="EC" id="3.1.3.48"/>
    </reaction>
</comment>
<dbReference type="PROSITE" id="PS50041">
    <property type="entry name" value="C_TYPE_LECTIN_2"/>
    <property type="match status" value="2"/>
</dbReference>
<dbReference type="SMART" id="SM00404">
    <property type="entry name" value="PTPc_motif"/>
    <property type="match status" value="2"/>
</dbReference>
<dbReference type="FunFam" id="3.90.190.10:FF:000102">
    <property type="entry name" value="Receptor-type tyrosine-protein phosphatase"/>
    <property type="match status" value="1"/>
</dbReference>
<dbReference type="InterPro" id="IPR001304">
    <property type="entry name" value="C-type_lectin-like"/>
</dbReference>
<evidence type="ECO:0000313" key="11">
    <source>
        <dbReference type="EMBL" id="KAI6650358.1"/>
    </source>
</evidence>
<dbReference type="SUPFAM" id="SSF52799">
    <property type="entry name" value="(Phosphotyrosine protein) phosphatases II"/>
    <property type="match status" value="2"/>
</dbReference>
<dbReference type="InterPro" id="IPR003595">
    <property type="entry name" value="Tyr_Pase_cat"/>
</dbReference>
<feature type="domain" description="Tyrosine specific protein phosphatases" evidence="10">
    <location>
        <begin position="1567"/>
        <end position="1642"/>
    </location>
</feature>
<feature type="domain" description="C-type lectin" evidence="8">
    <location>
        <begin position="445"/>
        <end position="570"/>
    </location>
</feature>
<evidence type="ECO:0000259" key="10">
    <source>
        <dbReference type="PROSITE" id="PS50056"/>
    </source>
</evidence>
<dbReference type="InterPro" id="IPR016186">
    <property type="entry name" value="C-type_lectin-like/link_sf"/>
</dbReference>
<dbReference type="InterPro" id="IPR000387">
    <property type="entry name" value="Tyr_Pase_dom"/>
</dbReference>
<evidence type="ECO:0000256" key="7">
    <source>
        <dbReference type="SAM" id="SignalP"/>
    </source>
</evidence>
<feature type="domain" description="C-type lectin" evidence="8">
    <location>
        <begin position="34"/>
        <end position="144"/>
    </location>
</feature>